<keyword evidence="4" id="KW-1185">Reference proteome</keyword>
<protein>
    <submittedName>
        <fullName evidence="3">HNH endonuclease</fullName>
    </submittedName>
</protein>
<dbReference type="EMBL" id="BSEJ01000008">
    <property type="protein sequence ID" value="GLJ61809.1"/>
    <property type="molecule type" value="Genomic_DNA"/>
</dbReference>
<accession>A0A9W6LWH9</accession>
<dbReference type="InterPro" id="IPR003615">
    <property type="entry name" value="HNH_nuc"/>
</dbReference>
<reference evidence="3" key="2">
    <citation type="submission" date="2023-01" db="EMBL/GenBank/DDBJ databases">
        <authorList>
            <person name="Sun Q."/>
            <person name="Evtushenko L."/>
        </authorList>
    </citation>
    <scope>NUCLEOTIDE SEQUENCE</scope>
    <source>
        <strain evidence="3">VKM Ac-1020</strain>
    </source>
</reference>
<evidence type="ECO:0000313" key="3">
    <source>
        <dbReference type="EMBL" id="GLJ61809.1"/>
    </source>
</evidence>
<name>A0A9W6LWH9_9MICO</name>
<dbReference type="Pfam" id="PF02720">
    <property type="entry name" value="DUF222"/>
    <property type="match status" value="1"/>
</dbReference>
<keyword evidence="3" id="KW-0378">Hydrolase</keyword>
<evidence type="ECO:0000256" key="1">
    <source>
        <dbReference type="ARBA" id="ARBA00023450"/>
    </source>
</evidence>
<feature type="domain" description="HNH nuclease" evidence="2">
    <location>
        <begin position="378"/>
        <end position="428"/>
    </location>
</feature>
<dbReference type="GO" id="GO:0003676">
    <property type="term" value="F:nucleic acid binding"/>
    <property type="evidence" value="ECO:0007669"/>
    <property type="project" value="InterPro"/>
</dbReference>
<gene>
    <name evidence="3" type="ORF">GCM10017576_19390</name>
</gene>
<organism evidence="3 4">
    <name type="scientific">Microbacterium barkeri</name>
    <dbReference type="NCBI Taxonomy" id="33917"/>
    <lineage>
        <taxon>Bacteria</taxon>
        <taxon>Bacillati</taxon>
        <taxon>Actinomycetota</taxon>
        <taxon>Actinomycetes</taxon>
        <taxon>Micrococcales</taxon>
        <taxon>Microbacteriaceae</taxon>
        <taxon>Microbacterium</taxon>
    </lineage>
</organism>
<dbReference type="InterPro" id="IPR002711">
    <property type="entry name" value="HNH"/>
</dbReference>
<evidence type="ECO:0000259" key="2">
    <source>
        <dbReference type="SMART" id="SM00507"/>
    </source>
</evidence>
<comment type="similarity">
    <text evidence="1">Belongs to the Rv1128c/1148c/1588c/1702c/1945/3466 family.</text>
</comment>
<keyword evidence="3" id="KW-0540">Nuclease</keyword>
<dbReference type="AlphaFoldDB" id="A0A9W6LWH9"/>
<dbReference type="GO" id="GO:0004519">
    <property type="term" value="F:endonuclease activity"/>
    <property type="evidence" value="ECO:0007669"/>
    <property type="project" value="UniProtKB-KW"/>
</dbReference>
<dbReference type="SMART" id="SM00507">
    <property type="entry name" value="HNHc"/>
    <property type="match status" value="1"/>
</dbReference>
<keyword evidence="3" id="KW-0255">Endonuclease</keyword>
<dbReference type="GO" id="GO:0008270">
    <property type="term" value="F:zinc ion binding"/>
    <property type="evidence" value="ECO:0007669"/>
    <property type="project" value="InterPro"/>
</dbReference>
<dbReference type="Pfam" id="PF01844">
    <property type="entry name" value="HNH"/>
    <property type="match status" value="1"/>
</dbReference>
<evidence type="ECO:0000313" key="4">
    <source>
        <dbReference type="Proteomes" id="UP001142462"/>
    </source>
</evidence>
<dbReference type="Proteomes" id="UP001142462">
    <property type="component" value="Unassembled WGS sequence"/>
</dbReference>
<reference evidence="3" key="1">
    <citation type="journal article" date="2014" name="Int. J. Syst. Evol. Microbiol.">
        <title>Complete genome sequence of Corynebacterium casei LMG S-19264T (=DSM 44701T), isolated from a smear-ripened cheese.</title>
        <authorList>
            <consortium name="US DOE Joint Genome Institute (JGI-PGF)"/>
            <person name="Walter F."/>
            <person name="Albersmeier A."/>
            <person name="Kalinowski J."/>
            <person name="Ruckert C."/>
        </authorList>
    </citation>
    <scope>NUCLEOTIDE SEQUENCE</scope>
    <source>
        <strain evidence="3">VKM Ac-1020</strain>
    </source>
</reference>
<dbReference type="RefSeq" id="WP_271173516.1">
    <property type="nucleotide sequence ID" value="NZ_BSEJ01000008.1"/>
</dbReference>
<dbReference type="Gene3D" id="1.10.30.50">
    <property type="match status" value="1"/>
</dbReference>
<dbReference type="InterPro" id="IPR003870">
    <property type="entry name" value="DUF222"/>
</dbReference>
<dbReference type="CDD" id="cd00085">
    <property type="entry name" value="HNHc"/>
    <property type="match status" value="1"/>
</dbReference>
<comment type="caution">
    <text evidence="3">The sequence shown here is derived from an EMBL/GenBank/DDBJ whole genome shotgun (WGS) entry which is preliminary data.</text>
</comment>
<sequence>MERMFPAIDEDLREACEALERVCDRLEPGGAAPGELSSLLARFGEVKRRADAGFAAVAAEVSRQSRRELGKDGFARRQGFSSPAALISAETGAATAEAARLIQVGEAIAPRANLVGETLPAKHPHVAAAMRAGLLGMASAGAIISLLDRVVVRAGTAACERMEEMLVEHAQGLTSDALRKLLLEAEARLDPDGAAPREGAAHAARRLTFRRDRDGGVSFSGWLDAESAAPVLTAIDSSVTGILRRREQCADEAMRDDRSVVQMQADVLVDLARHGLGCEQVPTRPTSTVVVRMALDDLLAATGVRPLGEGAAEVRVPGEPDGVAGCAVGFATIDGVEQPVTAGMVRRMAADADIIPMVLGTGSECLDVGYRYRSFTPAQRVALAERDGGCAFCGAPPGHTVAHHIRWWSQGGRTDLGNGILLCTRCHHRIHDDGWEIRIEGVGRDGIPWFIPPAWLDPLRAPRMGGRARYALTA</sequence>
<proteinExistence type="inferred from homology"/>